<dbReference type="AlphaFoldDB" id="A0AAE4SJJ7"/>
<protein>
    <submittedName>
        <fullName evidence="1">DUF2570 domain-containing protein</fullName>
    </submittedName>
</protein>
<reference evidence="1" key="1">
    <citation type="submission" date="2023-10" db="EMBL/GenBank/DDBJ databases">
        <title>Surveillance and assessment of the effects of hospital wastewater treatment on clearance of pathogenic bacterial and antimicrobial resistance genes.</title>
        <authorList>
            <person name="Wu Y."/>
        </authorList>
    </citation>
    <scope>NUCLEOTIDE SEQUENCE</scope>
    <source>
        <strain evidence="1">23-M-SY-8</strain>
    </source>
</reference>
<organism evidence="1 2">
    <name type="scientific">Klebsiella quasipneumoniae subsp. similipneumoniae</name>
    <dbReference type="NCBI Taxonomy" id="1463164"/>
    <lineage>
        <taxon>Bacteria</taxon>
        <taxon>Pseudomonadati</taxon>
        <taxon>Pseudomonadota</taxon>
        <taxon>Gammaproteobacteria</taxon>
        <taxon>Enterobacterales</taxon>
        <taxon>Enterobacteriaceae</taxon>
        <taxon>Klebsiella/Raoultella group</taxon>
        <taxon>Klebsiella</taxon>
        <taxon>Klebsiella pneumoniae complex</taxon>
    </lineage>
</organism>
<sequence>MTRLTAIVSTVIISLIASMAWAIHHYRDNAITFKEQRDKATVRAETAETVSNSVVTAMNLINDISRVTQNAKTELSQAGEKRVIYIRQALEGDQCAKQLVPTAAADSLREYADGLRAGAGGPDKR</sequence>
<evidence type="ECO:0000313" key="2">
    <source>
        <dbReference type="Proteomes" id="UP001187239"/>
    </source>
</evidence>
<dbReference type="EMBL" id="JAWHXQ010000017">
    <property type="protein sequence ID" value="MDV0613626.1"/>
    <property type="molecule type" value="Genomic_DNA"/>
</dbReference>
<name>A0AAE4SJJ7_9ENTR</name>
<evidence type="ECO:0000313" key="1">
    <source>
        <dbReference type="EMBL" id="MDV0613626.1"/>
    </source>
</evidence>
<accession>A0AAE4SJJ7</accession>
<dbReference type="RefSeq" id="WP_316938677.1">
    <property type="nucleotide sequence ID" value="NZ_JAWHXQ010000017.1"/>
</dbReference>
<gene>
    <name evidence="1" type="ORF">RZO73_24310</name>
</gene>
<proteinExistence type="predicted"/>
<comment type="caution">
    <text evidence="1">The sequence shown here is derived from an EMBL/GenBank/DDBJ whole genome shotgun (WGS) entry which is preliminary data.</text>
</comment>
<dbReference type="Proteomes" id="UP001187239">
    <property type="component" value="Unassembled WGS sequence"/>
</dbReference>